<sequence length="120" mass="12006">DGALVVGIGYITRAILMKSAAIKEGMASTLASRQASVLNAQAEYAEATAALNAAKAHLANVRATNAETQAKFGATAAATRYAQAQAAVTAATNAQTAAQIKLNTATSIAGRLAKGAFGLI</sequence>
<name>A0A3R9ZA32_ACIBA</name>
<evidence type="ECO:0000313" key="2">
    <source>
        <dbReference type="EMBL" id="RSR09268.1"/>
    </source>
</evidence>
<proteinExistence type="predicted"/>
<reference evidence="2 3" key="1">
    <citation type="submission" date="2018-10" db="EMBL/GenBank/DDBJ databases">
        <title>GWAS and RNA-Seq identify cryptic mechanisms of antimicrobial resistance in Acinetobacter baumannii.</title>
        <authorList>
            <person name="Sahl J.W."/>
        </authorList>
    </citation>
    <scope>NUCLEOTIDE SEQUENCE [LARGE SCALE GENOMIC DNA]</scope>
    <source>
        <strain evidence="2 3">TG28175</strain>
    </source>
</reference>
<dbReference type="AlphaFoldDB" id="A0A3R9ZA32"/>
<accession>A0A3R9ZA32</accession>
<feature type="non-terminal residue" evidence="2">
    <location>
        <position position="1"/>
    </location>
</feature>
<organism evidence="2 3">
    <name type="scientific">Acinetobacter baumannii</name>
    <dbReference type="NCBI Taxonomy" id="470"/>
    <lineage>
        <taxon>Bacteria</taxon>
        <taxon>Pseudomonadati</taxon>
        <taxon>Pseudomonadota</taxon>
        <taxon>Gammaproteobacteria</taxon>
        <taxon>Moraxellales</taxon>
        <taxon>Moraxellaceae</taxon>
        <taxon>Acinetobacter</taxon>
        <taxon>Acinetobacter calcoaceticus/baumannii complex</taxon>
    </lineage>
</organism>
<evidence type="ECO:0000256" key="1">
    <source>
        <dbReference type="SAM" id="Coils"/>
    </source>
</evidence>
<protein>
    <submittedName>
        <fullName evidence="2">Tail tape measure protein</fullName>
    </submittedName>
</protein>
<evidence type="ECO:0000313" key="3">
    <source>
        <dbReference type="Proteomes" id="UP000280073"/>
    </source>
</evidence>
<gene>
    <name evidence="2" type="ORF">EA686_30060</name>
</gene>
<feature type="non-terminal residue" evidence="2">
    <location>
        <position position="120"/>
    </location>
</feature>
<dbReference type="Proteomes" id="UP000280073">
    <property type="component" value="Unassembled WGS sequence"/>
</dbReference>
<dbReference type="EMBL" id="RFDI01002783">
    <property type="protein sequence ID" value="RSR09268.1"/>
    <property type="molecule type" value="Genomic_DNA"/>
</dbReference>
<comment type="caution">
    <text evidence="2">The sequence shown here is derived from an EMBL/GenBank/DDBJ whole genome shotgun (WGS) entry which is preliminary data.</text>
</comment>
<keyword evidence="1" id="KW-0175">Coiled coil</keyword>
<feature type="coiled-coil region" evidence="1">
    <location>
        <begin position="37"/>
        <end position="71"/>
    </location>
</feature>